<sequence>MILFCLVFRHSCKLFFRAEPLKIVRAEGQYMYDEKGGQFLDCINNVAHALSYFAALPHFATLSLWLFTAIALYRLPLFPSSALLLCRSTALCHFNRYGSSTLSSTIYRFALLARSAALALYRSYLIRDLRI</sequence>
<dbReference type="InterPro" id="IPR015424">
    <property type="entry name" value="PyrdxlP-dep_Trfase"/>
</dbReference>
<keyword evidence="1" id="KW-0812">Transmembrane</keyword>
<organism evidence="2">
    <name type="scientific">Timema bartmani</name>
    <dbReference type="NCBI Taxonomy" id="61472"/>
    <lineage>
        <taxon>Eukaryota</taxon>
        <taxon>Metazoa</taxon>
        <taxon>Ecdysozoa</taxon>
        <taxon>Arthropoda</taxon>
        <taxon>Hexapoda</taxon>
        <taxon>Insecta</taxon>
        <taxon>Pterygota</taxon>
        <taxon>Neoptera</taxon>
        <taxon>Polyneoptera</taxon>
        <taxon>Phasmatodea</taxon>
        <taxon>Timematodea</taxon>
        <taxon>Timematoidea</taxon>
        <taxon>Timematidae</taxon>
        <taxon>Timema</taxon>
    </lineage>
</organism>
<evidence type="ECO:0000256" key="1">
    <source>
        <dbReference type="SAM" id="Phobius"/>
    </source>
</evidence>
<proteinExistence type="predicted"/>
<evidence type="ECO:0000313" key="2">
    <source>
        <dbReference type="EMBL" id="CAD7442990.1"/>
    </source>
</evidence>
<feature type="transmembrane region" description="Helical" evidence="1">
    <location>
        <begin position="106"/>
        <end position="125"/>
    </location>
</feature>
<keyword evidence="1" id="KW-0472">Membrane</keyword>
<dbReference type="Gene3D" id="3.90.1150.10">
    <property type="entry name" value="Aspartate Aminotransferase, domain 1"/>
    <property type="match status" value="1"/>
</dbReference>
<keyword evidence="1" id="KW-1133">Transmembrane helix</keyword>
<dbReference type="AlphaFoldDB" id="A0A7R9EYV3"/>
<dbReference type="SUPFAM" id="SSF53383">
    <property type="entry name" value="PLP-dependent transferases"/>
    <property type="match status" value="1"/>
</dbReference>
<dbReference type="InterPro" id="IPR015422">
    <property type="entry name" value="PyrdxlP-dep_Trfase_small"/>
</dbReference>
<name>A0A7R9EYV3_9NEOP</name>
<accession>A0A7R9EYV3</accession>
<dbReference type="EMBL" id="OD565938">
    <property type="protein sequence ID" value="CAD7442990.1"/>
    <property type="molecule type" value="Genomic_DNA"/>
</dbReference>
<protein>
    <submittedName>
        <fullName evidence="2">Uncharacterized protein</fullName>
    </submittedName>
</protein>
<feature type="transmembrane region" description="Helical" evidence="1">
    <location>
        <begin position="49"/>
        <end position="73"/>
    </location>
</feature>
<reference evidence="2" key="1">
    <citation type="submission" date="2020-11" db="EMBL/GenBank/DDBJ databases">
        <authorList>
            <person name="Tran Van P."/>
        </authorList>
    </citation>
    <scope>NUCLEOTIDE SEQUENCE</scope>
</reference>
<gene>
    <name evidence="2" type="ORF">TBIB3V08_LOCUS5403</name>
</gene>